<dbReference type="OrthoDB" id="9573at2157"/>
<dbReference type="Pfam" id="PF01796">
    <property type="entry name" value="OB_ChsH2_C"/>
    <property type="match status" value="1"/>
</dbReference>
<dbReference type="InterPro" id="IPR012340">
    <property type="entry name" value="NA-bd_OB-fold"/>
</dbReference>
<dbReference type="PANTHER" id="PTHR34075">
    <property type="entry name" value="BLR3430 PROTEIN"/>
    <property type="match status" value="1"/>
</dbReference>
<dbReference type="Gene3D" id="6.10.30.10">
    <property type="match status" value="1"/>
</dbReference>
<dbReference type="InterPro" id="IPR002878">
    <property type="entry name" value="ChsH2_C"/>
</dbReference>
<dbReference type="RefSeq" id="WP_209590877.1">
    <property type="nucleotide sequence ID" value="NZ_JAGGMU010000002.1"/>
</dbReference>
<feature type="domain" description="ChsH2 rubredoxin-like zinc ribbon" evidence="2">
    <location>
        <begin position="12"/>
        <end position="40"/>
    </location>
</feature>
<dbReference type="InterPro" id="IPR052513">
    <property type="entry name" value="Thioester_dehydratase-like"/>
</dbReference>
<dbReference type="PANTHER" id="PTHR34075:SF5">
    <property type="entry name" value="BLR3430 PROTEIN"/>
    <property type="match status" value="1"/>
</dbReference>
<dbReference type="InterPro" id="IPR022002">
    <property type="entry name" value="ChsH2_Znr"/>
</dbReference>
<feature type="domain" description="ChsH2 C-terminal OB-fold" evidence="1">
    <location>
        <begin position="47"/>
        <end position="108"/>
    </location>
</feature>
<evidence type="ECO:0000313" key="3">
    <source>
        <dbReference type="EMBL" id="MBP2201386.1"/>
    </source>
</evidence>
<comment type="caution">
    <text evidence="3">The sequence shown here is derived from an EMBL/GenBank/DDBJ whole genome shotgun (WGS) entry which is preliminary data.</text>
</comment>
<dbReference type="Pfam" id="PF12172">
    <property type="entry name" value="zf-ChsH2"/>
    <property type="match status" value="1"/>
</dbReference>
<organism evidence="3 4">
    <name type="scientific">Methanococcus voltae</name>
    <dbReference type="NCBI Taxonomy" id="2188"/>
    <lineage>
        <taxon>Archaea</taxon>
        <taxon>Methanobacteriati</taxon>
        <taxon>Methanobacteriota</taxon>
        <taxon>Methanomada group</taxon>
        <taxon>Methanococci</taxon>
        <taxon>Methanococcales</taxon>
        <taxon>Methanococcaceae</taxon>
        <taxon>Methanococcus</taxon>
    </lineage>
</organism>
<protein>
    <submittedName>
        <fullName evidence="3">Putative OB-fold protein</fullName>
    </submittedName>
</protein>
<gene>
    <name evidence="3" type="ORF">J3E07_000798</name>
</gene>
<reference evidence="3" key="1">
    <citation type="submission" date="2021-03" db="EMBL/GenBank/DDBJ databases">
        <title>Genomic Encyclopedia of Type Strains, Phase IV (KMG-V): Genome sequencing to study the core and pangenomes of soil and plant-associated prokaryotes.</title>
        <authorList>
            <person name="Whitman W."/>
        </authorList>
    </citation>
    <scope>NUCLEOTIDE SEQUENCE</scope>
    <source>
        <strain evidence="3">C4</strain>
    </source>
</reference>
<dbReference type="AlphaFoldDB" id="A0A8J7RI83"/>
<dbReference type="Proteomes" id="UP000740329">
    <property type="component" value="Unassembled WGS sequence"/>
</dbReference>
<name>A0A8J7RI83_METVO</name>
<proteinExistence type="predicted"/>
<sequence length="130" mass="14882">MVVRTWRHMQERYNLIGKKCTTCGKVYFPSRKVCPECRRKGEMEDIQLSGKGIVYTYSIVRAPPKDFQKESPYIVGIIALEEGTKITGQIDCDLDKIEIGMPVQTEFRKIKEDGKSGVISYGYKFVPTVH</sequence>
<evidence type="ECO:0000259" key="2">
    <source>
        <dbReference type="Pfam" id="PF12172"/>
    </source>
</evidence>
<evidence type="ECO:0000259" key="1">
    <source>
        <dbReference type="Pfam" id="PF01796"/>
    </source>
</evidence>
<dbReference type="SUPFAM" id="SSF50249">
    <property type="entry name" value="Nucleic acid-binding proteins"/>
    <property type="match status" value="1"/>
</dbReference>
<accession>A0A8J7RI83</accession>
<evidence type="ECO:0000313" key="4">
    <source>
        <dbReference type="Proteomes" id="UP000740329"/>
    </source>
</evidence>
<dbReference type="EMBL" id="JAGGMV010000002">
    <property type="protein sequence ID" value="MBP2201386.1"/>
    <property type="molecule type" value="Genomic_DNA"/>
</dbReference>